<comment type="caution">
    <text evidence="1">The sequence shown here is derived from an EMBL/GenBank/DDBJ whole genome shotgun (WGS) entry which is preliminary data.</text>
</comment>
<protein>
    <submittedName>
        <fullName evidence="1">Uncharacterized protein</fullName>
    </submittedName>
</protein>
<feature type="non-terminal residue" evidence="1">
    <location>
        <position position="68"/>
    </location>
</feature>
<accession>A0ABS8WM77</accession>
<evidence type="ECO:0000313" key="2">
    <source>
        <dbReference type="Proteomes" id="UP000823775"/>
    </source>
</evidence>
<name>A0ABS8WM77_DATST</name>
<keyword evidence="2" id="KW-1185">Reference proteome</keyword>
<gene>
    <name evidence="1" type="ORF">HAX54_049017</name>
</gene>
<proteinExistence type="predicted"/>
<evidence type="ECO:0000313" key="1">
    <source>
        <dbReference type="EMBL" id="MCE3051162.1"/>
    </source>
</evidence>
<sequence length="68" mass="7775">MSFNAFLGKPVVDPEMYFLLLEKPPYNDIRHILCGENLASRCSRSENGTHLTLSFSYLTKKARIQAKL</sequence>
<dbReference type="Proteomes" id="UP000823775">
    <property type="component" value="Unassembled WGS sequence"/>
</dbReference>
<reference evidence="1 2" key="1">
    <citation type="journal article" date="2021" name="BMC Genomics">
        <title>Datura genome reveals duplications of psychoactive alkaloid biosynthetic genes and high mutation rate following tissue culture.</title>
        <authorList>
            <person name="Rajewski A."/>
            <person name="Carter-House D."/>
            <person name="Stajich J."/>
            <person name="Litt A."/>
        </authorList>
    </citation>
    <scope>NUCLEOTIDE SEQUENCE [LARGE SCALE GENOMIC DNA]</scope>
    <source>
        <strain evidence="1">AR-01</strain>
    </source>
</reference>
<organism evidence="1 2">
    <name type="scientific">Datura stramonium</name>
    <name type="common">Jimsonweed</name>
    <name type="synonym">Common thornapple</name>
    <dbReference type="NCBI Taxonomy" id="4076"/>
    <lineage>
        <taxon>Eukaryota</taxon>
        <taxon>Viridiplantae</taxon>
        <taxon>Streptophyta</taxon>
        <taxon>Embryophyta</taxon>
        <taxon>Tracheophyta</taxon>
        <taxon>Spermatophyta</taxon>
        <taxon>Magnoliopsida</taxon>
        <taxon>eudicotyledons</taxon>
        <taxon>Gunneridae</taxon>
        <taxon>Pentapetalae</taxon>
        <taxon>asterids</taxon>
        <taxon>lamiids</taxon>
        <taxon>Solanales</taxon>
        <taxon>Solanaceae</taxon>
        <taxon>Solanoideae</taxon>
        <taxon>Datureae</taxon>
        <taxon>Datura</taxon>
    </lineage>
</organism>
<dbReference type="EMBL" id="JACEIK010008215">
    <property type="protein sequence ID" value="MCE3051162.1"/>
    <property type="molecule type" value="Genomic_DNA"/>
</dbReference>